<organism evidence="1 2">
    <name type="scientific">Leptospirillum ferriphilum YSK</name>
    <dbReference type="NCBI Taxonomy" id="1441628"/>
    <lineage>
        <taxon>Bacteria</taxon>
        <taxon>Pseudomonadati</taxon>
        <taxon>Nitrospirota</taxon>
        <taxon>Nitrospiria</taxon>
        <taxon>Nitrospirales</taxon>
        <taxon>Nitrospiraceae</taxon>
        <taxon>Leptospirillum</taxon>
    </lineage>
</organism>
<keyword evidence="1" id="KW-0378">Hydrolase</keyword>
<name>A0A059XYG4_9BACT</name>
<dbReference type="REBASE" id="87691">
    <property type="entry name" value="LfeYSKORF4557P"/>
</dbReference>
<evidence type="ECO:0000313" key="2">
    <source>
        <dbReference type="Proteomes" id="UP000027059"/>
    </source>
</evidence>
<proteinExistence type="predicted"/>
<dbReference type="SUPFAM" id="SSF53335">
    <property type="entry name" value="S-adenosyl-L-methionine-dependent methyltransferases"/>
    <property type="match status" value="1"/>
</dbReference>
<dbReference type="Gene3D" id="3.40.50.150">
    <property type="entry name" value="Vaccinia Virus protein VP39"/>
    <property type="match status" value="1"/>
</dbReference>
<dbReference type="KEGG" id="lfp:Y981_04565"/>
<keyword evidence="1" id="KW-0540">Nuclease</keyword>
<protein>
    <submittedName>
        <fullName evidence="1">Restriction endonuclease subunit M</fullName>
    </submittedName>
</protein>
<reference evidence="1 2" key="2">
    <citation type="journal article" date="2015" name="Biomed. Res. Int.">
        <title>Effects of Arsenite Resistance on the Growth and Functional Gene Expression of Leptospirillum ferriphilum and Acidithiobacillus thiooxidans in Pure Culture and Coculture.</title>
        <authorList>
            <person name="Jiang H."/>
            <person name="Liang Y."/>
            <person name="Yin H."/>
            <person name="Xiao Y."/>
            <person name="Guo X."/>
            <person name="Xu Y."/>
            <person name="Hu Q."/>
            <person name="Liu H."/>
            <person name="Liu X."/>
        </authorList>
    </citation>
    <scope>NUCLEOTIDE SEQUENCE [LARGE SCALE GENOMIC DNA]</scope>
    <source>
        <strain evidence="1 2">YSK</strain>
    </source>
</reference>
<sequence>MSEKQVVSKQRVADHGEVYTGKKEVKAMLDLVGQETERIESRFLEPACGIGNFLIEILNRKLEIVKARYAKSQLEFERYAILAVSSLYGIDLLEDNISECRRRLLRKFEDHYLSLYMQTARRECLESVSYILEKNIVQGDALTMQTSDVSPKPIVFSEWSPVNGSMLKRRDFEFHELMGNSERSVLPLFSYLKKKDRFFPEPIKEYQLVHFLKVADAET</sequence>
<dbReference type="HOGENOM" id="CLU_077121_1_0_0"/>
<dbReference type="GO" id="GO:0004519">
    <property type="term" value="F:endonuclease activity"/>
    <property type="evidence" value="ECO:0007669"/>
    <property type="project" value="UniProtKB-KW"/>
</dbReference>
<dbReference type="EMBL" id="CP007243">
    <property type="protein sequence ID" value="AIA30311.1"/>
    <property type="molecule type" value="Genomic_DNA"/>
</dbReference>
<dbReference type="OrthoDB" id="9782445at2"/>
<evidence type="ECO:0000313" key="1">
    <source>
        <dbReference type="EMBL" id="AIA30311.1"/>
    </source>
</evidence>
<dbReference type="Proteomes" id="UP000027059">
    <property type="component" value="Chromosome"/>
</dbReference>
<accession>A0A059XYG4</accession>
<reference evidence="2" key="1">
    <citation type="submission" date="2014-02" db="EMBL/GenBank/DDBJ databases">
        <title>Complete genome sequence and comparative genomic analysis of the nitrogen-fixing bacterium Leptospirillum ferriphilum YSK.</title>
        <authorList>
            <person name="Guo X."/>
            <person name="Yin H."/>
            <person name="Liang Y."/>
            <person name="Hu Q."/>
            <person name="Ma L."/>
            <person name="Xiao Y."/>
            <person name="Zhang X."/>
            <person name="Qiu G."/>
            <person name="Liu X."/>
        </authorList>
    </citation>
    <scope>NUCLEOTIDE SEQUENCE [LARGE SCALE GENOMIC DNA]</scope>
    <source>
        <strain evidence="2">YSK</strain>
    </source>
</reference>
<dbReference type="AlphaFoldDB" id="A0A059XYG4"/>
<dbReference type="RefSeq" id="WP_014960276.1">
    <property type="nucleotide sequence ID" value="NZ_CP007243.1"/>
</dbReference>
<keyword evidence="1" id="KW-0255">Endonuclease</keyword>
<keyword evidence="2" id="KW-1185">Reference proteome</keyword>
<gene>
    <name evidence="1" type="ORF">Y981_04565</name>
</gene>
<dbReference type="InterPro" id="IPR029063">
    <property type="entry name" value="SAM-dependent_MTases_sf"/>
</dbReference>